<protein>
    <submittedName>
        <fullName evidence="1">Uncharacterized protein</fullName>
    </submittedName>
</protein>
<sequence>MSRLCACHMFCLNSRSHSPQLGAEYNVDLHFKGLGGSQFDTASLSLSLVGGAVVYSLTLYTLTLYRLTICSIGQGCFSIPSVCYDWDVVLLSDERSKVSG</sequence>
<dbReference type="OrthoDB" id="10295370at2759"/>
<organism evidence="1 2">
    <name type="scientific">Suillus discolor</name>
    <dbReference type="NCBI Taxonomy" id="1912936"/>
    <lineage>
        <taxon>Eukaryota</taxon>
        <taxon>Fungi</taxon>
        <taxon>Dikarya</taxon>
        <taxon>Basidiomycota</taxon>
        <taxon>Agaricomycotina</taxon>
        <taxon>Agaricomycetes</taxon>
        <taxon>Agaricomycetidae</taxon>
        <taxon>Boletales</taxon>
        <taxon>Suillineae</taxon>
        <taxon>Suillaceae</taxon>
        <taxon>Suillus</taxon>
    </lineage>
</organism>
<comment type="caution">
    <text evidence="1">The sequence shown here is derived from an EMBL/GenBank/DDBJ whole genome shotgun (WGS) entry which is preliminary data.</text>
</comment>
<reference evidence="1" key="1">
    <citation type="journal article" date="2020" name="New Phytol.">
        <title>Comparative genomics reveals dynamic genome evolution in host specialist ectomycorrhizal fungi.</title>
        <authorList>
            <person name="Lofgren L.A."/>
            <person name="Nguyen N.H."/>
            <person name="Vilgalys R."/>
            <person name="Ruytinx J."/>
            <person name="Liao H.L."/>
            <person name="Branco S."/>
            <person name="Kuo A."/>
            <person name="LaButti K."/>
            <person name="Lipzen A."/>
            <person name="Andreopoulos W."/>
            <person name="Pangilinan J."/>
            <person name="Riley R."/>
            <person name="Hundley H."/>
            <person name="Na H."/>
            <person name="Barry K."/>
            <person name="Grigoriev I.V."/>
            <person name="Stajich J.E."/>
            <person name="Kennedy P.G."/>
        </authorList>
    </citation>
    <scope>NUCLEOTIDE SEQUENCE</scope>
    <source>
        <strain evidence="1">FC423</strain>
    </source>
</reference>
<dbReference type="EMBL" id="JABBWM010000055">
    <property type="protein sequence ID" value="KAG2100168.1"/>
    <property type="molecule type" value="Genomic_DNA"/>
</dbReference>
<keyword evidence="2" id="KW-1185">Reference proteome</keyword>
<dbReference type="AlphaFoldDB" id="A0A9P7F115"/>
<dbReference type="Proteomes" id="UP000823399">
    <property type="component" value="Unassembled WGS sequence"/>
</dbReference>
<name>A0A9P7F115_9AGAM</name>
<gene>
    <name evidence="1" type="ORF">F5147DRAFT_777076</name>
</gene>
<evidence type="ECO:0000313" key="2">
    <source>
        <dbReference type="Proteomes" id="UP000823399"/>
    </source>
</evidence>
<dbReference type="RefSeq" id="XP_041289428.1">
    <property type="nucleotide sequence ID" value="XM_041441934.1"/>
</dbReference>
<evidence type="ECO:0000313" key="1">
    <source>
        <dbReference type="EMBL" id="KAG2100168.1"/>
    </source>
</evidence>
<dbReference type="GeneID" id="64704193"/>
<proteinExistence type="predicted"/>
<accession>A0A9P7F115</accession>